<keyword evidence="3" id="KW-1185">Reference proteome</keyword>
<evidence type="ECO:0000256" key="1">
    <source>
        <dbReference type="SAM" id="Phobius"/>
    </source>
</evidence>
<keyword evidence="1" id="KW-0812">Transmembrane</keyword>
<evidence type="ECO:0000313" key="2">
    <source>
        <dbReference type="EMBL" id="UPQ75798.1"/>
    </source>
</evidence>
<dbReference type="RefSeq" id="WP_248392070.1">
    <property type="nucleotide sequence ID" value="NZ_CP096203.1"/>
</dbReference>
<accession>A0ABY4K4S8</accession>
<protein>
    <submittedName>
        <fullName evidence="2">Uncharacterized protein</fullName>
    </submittedName>
</protein>
<sequence>MKRIYYVPGVISALLIPVLFWFYGSQKYREIHVNMIDFKFPAKFQDEKATTVDGFEPYRKLHYKKIIVKPNTARENSVFYISEIKKLQKRNEKDTGIEFILNDKNTYDDLVSLRNDMAISKQSSYYLDLDKTGHFFVILKLDGASLFTNDDIVDRCGNEIIDFSSDYFKKYYLKGFQKFEYQLTKLPENSYYVIFSFLLFLNISMFSIKENLQLKKKIA</sequence>
<keyword evidence="1" id="KW-1133">Transmembrane helix</keyword>
<dbReference type="Proteomes" id="UP000830552">
    <property type="component" value="Chromosome"/>
</dbReference>
<proteinExistence type="predicted"/>
<organism evidence="2 3">
    <name type="scientific">Chryseobacterium nepalense</name>
    <dbReference type="NCBI Taxonomy" id="1854498"/>
    <lineage>
        <taxon>Bacteria</taxon>
        <taxon>Pseudomonadati</taxon>
        <taxon>Bacteroidota</taxon>
        <taxon>Flavobacteriia</taxon>
        <taxon>Flavobacteriales</taxon>
        <taxon>Weeksellaceae</taxon>
        <taxon>Chryseobacterium group</taxon>
        <taxon>Chryseobacterium</taxon>
    </lineage>
</organism>
<evidence type="ECO:0000313" key="3">
    <source>
        <dbReference type="Proteomes" id="UP000830552"/>
    </source>
</evidence>
<feature type="transmembrane region" description="Helical" evidence="1">
    <location>
        <begin position="5"/>
        <end position="24"/>
    </location>
</feature>
<keyword evidence="1" id="KW-0472">Membrane</keyword>
<feature type="transmembrane region" description="Helical" evidence="1">
    <location>
        <begin position="190"/>
        <end position="208"/>
    </location>
</feature>
<dbReference type="EMBL" id="CP096203">
    <property type="protein sequence ID" value="UPQ75798.1"/>
    <property type="molecule type" value="Genomic_DNA"/>
</dbReference>
<gene>
    <name evidence="2" type="ORF">M0D58_17340</name>
</gene>
<reference evidence="2" key="1">
    <citation type="submission" date="2022-04" db="EMBL/GenBank/DDBJ databases">
        <title>Evolutionary, genomic, and biogeographic characterization of Chryseobacterium nepalense represented by a plastic-degrading bacterium AC3.</title>
        <authorList>
            <person name="Yin Z."/>
            <person name="Liu X."/>
            <person name="Wang D."/>
            <person name="Xie Z."/>
        </authorList>
    </citation>
    <scope>NUCLEOTIDE SEQUENCE</scope>
    <source>
        <strain evidence="2">AC3</strain>
    </source>
</reference>
<name>A0ABY4K4S8_9FLAO</name>